<protein>
    <recommendedName>
        <fullName evidence="3">4a-hydroxytetrahydrobiopterin dehydratase</fullName>
        <ecNumber evidence="3">4.2.1.96</ecNumber>
    </recommendedName>
</protein>
<dbReference type="EMBL" id="JACGWJ010000029">
    <property type="protein sequence ID" value="KAL0304010.1"/>
    <property type="molecule type" value="Genomic_DNA"/>
</dbReference>
<dbReference type="InterPro" id="IPR001533">
    <property type="entry name" value="Pterin_deHydtase"/>
</dbReference>
<evidence type="ECO:0000256" key="2">
    <source>
        <dbReference type="ARBA" id="ARBA00006472"/>
    </source>
</evidence>
<dbReference type="Gene3D" id="3.30.1360.20">
    <property type="entry name" value="Transcriptional coactivator/pterin dehydratase"/>
    <property type="match status" value="1"/>
</dbReference>
<dbReference type="Pfam" id="PF01329">
    <property type="entry name" value="Pterin_4a"/>
    <property type="match status" value="1"/>
</dbReference>
<comment type="similarity">
    <text evidence="2">Belongs to the pterin-4-alpha-carbinolamine dehydratase family.</text>
</comment>
<keyword evidence="4" id="KW-0456">Lyase</keyword>
<dbReference type="GO" id="GO:0006729">
    <property type="term" value="P:tetrahydrobiopterin biosynthetic process"/>
    <property type="evidence" value="ECO:0007669"/>
    <property type="project" value="InterPro"/>
</dbReference>
<dbReference type="PANTHER" id="PTHR12599:SF8">
    <property type="entry name" value="PTERIN-4-ALPHA-CARBINOLAMINE DEHYDRATASE, CHLOROPLASTIC-RELATED"/>
    <property type="match status" value="1"/>
</dbReference>
<comment type="catalytic activity">
    <reaction evidence="1">
        <text>(4aS,6R)-4a-hydroxy-L-erythro-5,6,7,8-tetrahydrobiopterin = (6R)-L-erythro-6,7-dihydrobiopterin + H2O</text>
        <dbReference type="Rhea" id="RHEA:11920"/>
        <dbReference type="ChEBI" id="CHEBI:15377"/>
        <dbReference type="ChEBI" id="CHEBI:15642"/>
        <dbReference type="ChEBI" id="CHEBI:43120"/>
        <dbReference type="EC" id="4.2.1.96"/>
    </reaction>
</comment>
<reference evidence="5" key="1">
    <citation type="submission" date="2020-06" db="EMBL/GenBank/DDBJ databases">
        <authorList>
            <person name="Li T."/>
            <person name="Hu X."/>
            <person name="Zhang T."/>
            <person name="Song X."/>
            <person name="Zhang H."/>
            <person name="Dai N."/>
            <person name="Sheng W."/>
            <person name="Hou X."/>
            <person name="Wei L."/>
        </authorList>
    </citation>
    <scope>NUCLEOTIDE SEQUENCE</scope>
    <source>
        <strain evidence="5">G02</strain>
        <tissue evidence="5">Leaf</tissue>
    </source>
</reference>
<dbReference type="PANTHER" id="PTHR12599">
    <property type="entry name" value="PTERIN-4-ALPHA-CARBINOLAMINE DEHYDRATASE"/>
    <property type="match status" value="1"/>
</dbReference>
<dbReference type="GO" id="GO:0008124">
    <property type="term" value="F:4-alpha-hydroxytetrahydrobiopterin dehydratase activity"/>
    <property type="evidence" value="ECO:0007669"/>
    <property type="project" value="UniProtKB-EC"/>
</dbReference>
<evidence type="ECO:0000313" key="5">
    <source>
        <dbReference type="EMBL" id="KAL0304010.1"/>
    </source>
</evidence>
<dbReference type="EC" id="4.2.1.96" evidence="3"/>
<evidence type="ECO:0000256" key="4">
    <source>
        <dbReference type="ARBA" id="ARBA00023239"/>
    </source>
</evidence>
<dbReference type="AlphaFoldDB" id="A0AAW2KAQ7"/>
<comment type="caution">
    <text evidence="5">The sequence shown here is derived from an EMBL/GenBank/DDBJ whole genome shotgun (WGS) entry which is preliminary data.</text>
</comment>
<organism evidence="5">
    <name type="scientific">Sesamum radiatum</name>
    <name type="common">Black benniseed</name>
    <dbReference type="NCBI Taxonomy" id="300843"/>
    <lineage>
        <taxon>Eukaryota</taxon>
        <taxon>Viridiplantae</taxon>
        <taxon>Streptophyta</taxon>
        <taxon>Embryophyta</taxon>
        <taxon>Tracheophyta</taxon>
        <taxon>Spermatophyta</taxon>
        <taxon>Magnoliopsida</taxon>
        <taxon>eudicotyledons</taxon>
        <taxon>Gunneridae</taxon>
        <taxon>Pentapetalae</taxon>
        <taxon>asterids</taxon>
        <taxon>lamiids</taxon>
        <taxon>Lamiales</taxon>
        <taxon>Pedaliaceae</taxon>
        <taxon>Sesamum</taxon>
    </lineage>
</organism>
<proteinExistence type="inferred from homology"/>
<evidence type="ECO:0000256" key="3">
    <source>
        <dbReference type="ARBA" id="ARBA00013252"/>
    </source>
</evidence>
<name>A0AAW2KAQ7_SESRA</name>
<reference evidence="5" key="2">
    <citation type="journal article" date="2024" name="Plant">
        <title>Genomic evolution and insights into agronomic trait innovations of Sesamum species.</title>
        <authorList>
            <person name="Miao H."/>
            <person name="Wang L."/>
            <person name="Qu L."/>
            <person name="Liu H."/>
            <person name="Sun Y."/>
            <person name="Le M."/>
            <person name="Wang Q."/>
            <person name="Wei S."/>
            <person name="Zheng Y."/>
            <person name="Lin W."/>
            <person name="Duan Y."/>
            <person name="Cao H."/>
            <person name="Xiong S."/>
            <person name="Wang X."/>
            <person name="Wei L."/>
            <person name="Li C."/>
            <person name="Ma Q."/>
            <person name="Ju M."/>
            <person name="Zhao R."/>
            <person name="Li G."/>
            <person name="Mu C."/>
            <person name="Tian Q."/>
            <person name="Mei H."/>
            <person name="Zhang T."/>
            <person name="Gao T."/>
            <person name="Zhang H."/>
        </authorList>
    </citation>
    <scope>NUCLEOTIDE SEQUENCE</scope>
    <source>
        <strain evidence="5">G02</strain>
    </source>
</reference>
<sequence>MASAPHLVFSPLLSLSKTPARRSPNFLSSTCRRNSLKIRATAPDLLGDFGARDPFPAELESNFGEKVLGNVSTEHKILIPSASALSLARFSGFSASAAHVGGRCEKNAVQGSSLSPLLLNRILLFLLVVGWKIVHEEGGLKLQGLWKVRDSKCGEELINRITKAVESTGHLPTLHLDAPNQVRAELWTSSIGKQLDHYVPRILFSCGFFISALAFTFRVTDFDSSWGGLSINDFIVAAKIDEVKVSDLQPRLRAWRKIW</sequence>
<dbReference type="GO" id="GO:0009536">
    <property type="term" value="C:plastid"/>
    <property type="evidence" value="ECO:0007669"/>
    <property type="project" value="TreeGrafter"/>
</dbReference>
<evidence type="ECO:0000256" key="1">
    <source>
        <dbReference type="ARBA" id="ARBA00001554"/>
    </source>
</evidence>
<gene>
    <name evidence="5" type="ORF">Sradi_6269100</name>
</gene>
<dbReference type="SUPFAM" id="SSF55248">
    <property type="entry name" value="PCD-like"/>
    <property type="match status" value="1"/>
</dbReference>
<dbReference type="InterPro" id="IPR036428">
    <property type="entry name" value="PCD_sf"/>
</dbReference>
<accession>A0AAW2KAQ7</accession>